<sequence length="40" mass="4219">MVWGGVHGLGTTEGRACSAMGPVRDNRCNPPRSVPVLARL</sequence>
<dbReference type="Proteomes" id="UP000060787">
    <property type="component" value="Chromosome"/>
</dbReference>
<keyword evidence="3" id="KW-1185">Reference proteome</keyword>
<organism evidence="2 3">
    <name type="scientific">Lysobacter antibioticus</name>
    <dbReference type="NCBI Taxonomy" id="84531"/>
    <lineage>
        <taxon>Bacteria</taxon>
        <taxon>Pseudomonadati</taxon>
        <taxon>Pseudomonadota</taxon>
        <taxon>Gammaproteobacteria</taxon>
        <taxon>Lysobacterales</taxon>
        <taxon>Lysobacteraceae</taxon>
        <taxon>Lysobacter</taxon>
    </lineage>
</organism>
<accession>A0A0S2FEN6</accession>
<dbReference type="STRING" id="84531.LA76x_3871"/>
<evidence type="ECO:0000313" key="2">
    <source>
        <dbReference type="EMBL" id="ALN81993.1"/>
    </source>
</evidence>
<feature type="region of interest" description="Disordered" evidence="1">
    <location>
        <begin position="14"/>
        <end position="40"/>
    </location>
</feature>
<name>A0A0S2FEN6_LYSAN</name>
<evidence type="ECO:0000313" key="3">
    <source>
        <dbReference type="Proteomes" id="UP000060787"/>
    </source>
</evidence>
<protein>
    <submittedName>
        <fullName evidence="2">Uncharacterized protein</fullName>
    </submittedName>
</protein>
<dbReference type="KEGG" id="lab:LA76x_3871"/>
<gene>
    <name evidence="2" type="ORF">LA76x_3871</name>
</gene>
<reference evidence="2 3" key="1">
    <citation type="journal article" date="2015" name="BMC Genomics">
        <title>Comparative genomics and metabolic profiling of the genus Lysobacter.</title>
        <authorList>
            <person name="de Bruijn I."/>
            <person name="Cheng X."/>
            <person name="de Jager V."/>
            <person name="Exposito R.G."/>
            <person name="Watrous J."/>
            <person name="Patel N."/>
            <person name="Postma J."/>
            <person name="Dorrestein P.C."/>
            <person name="Kobayashi D."/>
            <person name="Raaijmakers J.M."/>
        </authorList>
    </citation>
    <scope>NUCLEOTIDE SEQUENCE [LARGE SCALE GENOMIC DNA]</scope>
    <source>
        <strain evidence="2 3">76</strain>
    </source>
</reference>
<dbReference type="EMBL" id="CP011129">
    <property type="protein sequence ID" value="ALN81993.1"/>
    <property type="molecule type" value="Genomic_DNA"/>
</dbReference>
<proteinExistence type="predicted"/>
<dbReference type="AlphaFoldDB" id="A0A0S2FEN6"/>
<evidence type="ECO:0000256" key="1">
    <source>
        <dbReference type="SAM" id="MobiDB-lite"/>
    </source>
</evidence>